<dbReference type="EMBL" id="PPEG02000005">
    <property type="protein sequence ID" value="PWN61199.1"/>
    <property type="molecule type" value="Genomic_DNA"/>
</dbReference>
<organism evidence="1 2">
    <name type="scientific">Chryseobacterium viscerum</name>
    <dbReference type="NCBI Taxonomy" id="1037377"/>
    <lineage>
        <taxon>Bacteria</taxon>
        <taxon>Pseudomonadati</taxon>
        <taxon>Bacteroidota</taxon>
        <taxon>Flavobacteriia</taxon>
        <taxon>Flavobacteriales</taxon>
        <taxon>Weeksellaceae</taxon>
        <taxon>Chryseobacterium group</taxon>
        <taxon>Chryseobacterium</taxon>
    </lineage>
</organism>
<dbReference type="InterPro" id="IPR016169">
    <property type="entry name" value="FAD-bd_PCMH_sub2"/>
</dbReference>
<evidence type="ECO:0000313" key="2">
    <source>
        <dbReference type="Proteomes" id="UP000236413"/>
    </source>
</evidence>
<accession>A0A316WJ80</accession>
<evidence type="ECO:0000313" key="1">
    <source>
        <dbReference type="EMBL" id="PWN61199.1"/>
    </source>
</evidence>
<protein>
    <submittedName>
        <fullName evidence="1">Uncharacterized protein</fullName>
    </submittedName>
</protein>
<reference evidence="1 2" key="1">
    <citation type="submission" date="2018-04" db="EMBL/GenBank/DDBJ databases">
        <title>Chryseobacterium oncorhynchi 701B-08T from rainbow trout, and Chryseobacterium viscerum 687B-08T from diseased fish.</title>
        <authorList>
            <person name="Jeong J.-J."/>
            <person name="Lee Y.J."/>
            <person name="Pathiraja D."/>
            <person name="Park B."/>
            <person name="Choi I.-G."/>
            <person name="Kim K.D."/>
        </authorList>
    </citation>
    <scope>NUCLEOTIDE SEQUENCE [LARGE SCALE GENOMIC DNA]</scope>
    <source>
        <strain evidence="1 2">687B-08</strain>
    </source>
</reference>
<dbReference type="Proteomes" id="UP000236413">
    <property type="component" value="Unassembled WGS sequence"/>
</dbReference>
<name>A0A316WJ80_9FLAO</name>
<dbReference type="Gene3D" id="3.30.465.10">
    <property type="match status" value="1"/>
</dbReference>
<comment type="caution">
    <text evidence="1">The sequence shown here is derived from an EMBL/GenBank/DDBJ whole genome shotgun (WGS) entry which is preliminary data.</text>
</comment>
<sequence>MAYSQVGINTPAPTNTLDVNGTARVRTVNQGVGTAEIYPLYVDNTGVVVKSSTSPTNGGIRSNTASVASGGTGTLLGSISNGVYKAFIVTGNGCALSASAEFLVNISSFNNYYGLNGQGGFVTLDTNNRPTFTQTVATSVGVTWSGVPGCADGGNATSFNYTLTMPAANTINVVNNSNVTRNYTITLTRVN</sequence>
<proteinExistence type="predicted"/>
<dbReference type="AlphaFoldDB" id="A0A316WJ80"/>
<gene>
    <name evidence="1" type="ORF">C1634_014165</name>
</gene>